<organism evidence="10">
    <name type="scientific">Heterosigma akashiwo</name>
    <name type="common">Chromophytic alga</name>
    <name type="synonym">Heterosigma carterae</name>
    <dbReference type="NCBI Taxonomy" id="2829"/>
    <lineage>
        <taxon>Eukaryota</taxon>
        <taxon>Sar</taxon>
        <taxon>Stramenopiles</taxon>
        <taxon>Ochrophyta</taxon>
        <taxon>Raphidophyceae</taxon>
        <taxon>Chattonellales</taxon>
        <taxon>Chattonellaceae</taxon>
        <taxon>Heterosigma</taxon>
    </lineage>
</organism>
<dbReference type="Pfam" id="PF04997">
    <property type="entry name" value="RNA_pol_Rpb1_1"/>
    <property type="match status" value="1"/>
</dbReference>
<proteinExistence type="inferred from homology"/>
<dbReference type="RefSeq" id="YP_001936371.1">
    <property type="nucleotide sequence ID" value="NC_010772.1"/>
</dbReference>
<comment type="subcellular location">
    <subcellularLocation>
        <location evidence="7">Plastid</location>
        <location evidence="7">Chloroplast</location>
    </subcellularLocation>
</comment>
<evidence type="ECO:0000313" key="13">
    <source>
        <dbReference type="EMBL" id="BBA18463.1"/>
    </source>
</evidence>
<dbReference type="GO" id="GO:0000287">
    <property type="term" value="F:magnesium ion binding"/>
    <property type="evidence" value="ECO:0007669"/>
    <property type="project" value="UniProtKB-UniRule"/>
</dbReference>
<evidence type="ECO:0000256" key="3">
    <source>
        <dbReference type="ARBA" id="ARBA00022679"/>
    </source>
</evidence>
<evidence type="ECO:0000313" key="15">
    <source>
        <dbReference type="EMBL" id="BBA18740.1"/>
    </source>
</evidence>
<evidence type="ECO:0000256" key="2">
    <source>
        <dbReference type="ARBA" id="ARBA00022478"/>
    </source>
</evidence>
<dbReference type="GO" id="GO:0000428">
    <property type="term" value="C:DNA-directed RNA polymerase complex"/>
    <property type="evidence" value="ECO:0007669"/>
    <property type="project" value="UniProtKB-KW"/>
</dbReference>
<dbReference type="GO" id="GO:0006351">
    <property type="term" value="P:DNA-templated transcription"/>
    <property type="evidence" value="ECO:0007669"/>
    <property type="project" value="UniProtKB-UniRule"/>
</dbReference>
<dbReference type="InterPro" id="IPR000722">
    <property type="entry name" value="RNA_pol_asu"/>
</dbReference>
<dbReference type="PANTHER" id="PTHR19376">
    <property type="entry name" value="DNA-DIRECTED RNA POLYMERASE"/>
    <property type="match status" value="1"/>
</dbReference>
<dbReference type="HAMAP" id="MF_01323">
    <property type="entry name" value="RNApol_bact_RpoC1"/>
    <property type="match status" value="1"/>
</dbReference>
<reference evidence="11" key="2">
    <citation type="submission" date="2017-05" db="EMBL/GenBank/DDBJ databases">
        <title>Chloroplast genome sequences of Heterosigma akashiwo, a bloom-forming raphidophyte.</title>
        <authorList>
            <person name="Ueki S."/>
        </authorList>
    </citation>
    <scope>NUCLEOTIDE SEQUENCE</scope>
    <source>
        <strain evidence="13">CCAP934/4</strain>
        <strain evidence="11">CCAP934/8</strain>
        <strain evidence="17">CCMP1596</strain>
        <strain evidence="14">CCMP2274</strain>
        <strain evidence="15">CCMP3374</strain>
        <strain evidence="12">EHUSP01</strain>
        <strain evidence="16">HaFk01</strain>
    </source>
</reference>
<dbReference type="Gene3D" id="2.40.40.20">
    <property type="match status" value="1"/>
</dbReference>
<feature type="binding site" evidence="7">
    <location>
        <position position="89"/>
    </location>
    <ligand>
        <name>Zn(2+)</name>
        <dbReference type="ChEBI" id="CHEBI:29105"/>
    </ligand>
</feature>
<feature type="binding site" evidence="7">
    <location>
        <position position="471"/>
    </location>
    <ligand>
        <name>Mg(2+)</name>
        <dbReference type="ChEBI" id="CHEBI:18420"/>
    </ligand>
</feature>
<comment type="cofactor">
    <cofactor evidence="7">
        <name>Mg(2+)</name>
        <dbReference type="ChEBI" id="CHEBI:18420"/>
    </cofactor>
    <text evidence="7">Binds 1 Mg(2+) ion per subunit.</text>
</comment>
<keyword evidence="7" id="KW-0460">Magnesium</keyword>
<evidence type="ECO:0000256" key="5">
    <source>
        <dbReference type="ARBA" id="ARBA00023163"/>
    </source>
</evidence>
<dbReference type="GO" id="GO:0008270">
    <property type="term" value="F:zinc ion binding"/>
    <property type="evidence" value="ECO:0007669"/>
    <property type="project" value="UniProtKB-UniRule"/>
</dbReference>
<dbReference type="EMBL" id="LC269920">
    <property type="protein sequence ID" value="BBA18463.1"/>
    <property type="molecule type" value="Genomic_DNA"/>
</dbReference>
<dbReference type="InterPro" id="IPR007080">
    <property type="entry name" value="RNA_pol_Rpb1_1"/>
</dbReference>
<comment type="similarity">
    <text evidence="7">Belongs to the RNA polymerase beta' chain family. RpoC1 subfamily.</text>
</comment>
<comment type="subunit">
    <text evidence="7">In plastids the minimal PEP RNA polymerase catalytic core is composed of four subunits: alpha, beta, beta', and beta''. When a (nuclear-encoded) sigma factor is associated with the core the holoenzyme is formed, which can initiate transcription.</text>
</comment>
<dbReference type="InterPro" id="IPR007066">
    <property type="entry name" value="RNA_pol_Rpb1_3"/>
</dbReference>
<dbReference type="SMART" id="SM00663">
    <property type="entry name" value="RPOLA_N"/>
    <property type="match status" value="1"/>
</dbReference>
<evidence type="ECO:0000313" key="17">
    <source>
        <dbReference type="EMBL" id="BBA19017.1"/>
    </source>
</evidence>
<evidence type="ECO:0000313" key="12">
    <source>
        <dbReference type="EMBL" id="BBA18324.1"/>
    </source>
</evidence>
<keyword evidence="7" id="KW-0479">Metal-binding</keyword>
<evidence type="ECO:0000256" key="8">
    <source>
        <dbReference type="RuleBase" id="RU004279"/>
    </source>
</evidence>
<dbReference type="EMBL" id="LC269922">
    <property type="protein sequence ID" value="BBA18740.1"/>
    <property type="molecule type" value="Genomic_DNA"/>
</dbReference>
<dbReference type="InterPro" id="IPR044893">
    <property type="entry name" value="RNA_pol_Rpb1_clamp_domain"/>
</dbReference>
<evidence type="ECO:0000259" key="9">
    <source>
        <dbReference type="SMART" id="SM00663"/>
    </source>
</evidence>
<dbReference type="EMBL" id="EU168190">
    <property type="protein sequence ID" value="ABV65977.1"/>
    <property type="molecule type" value="Genomic_DNA"/>
</dbReference>
<dbReference type="GO" id="GO:0003899">
    <property type="term" value="F:DNA-directed RNA polymerase activity"/>
    <property type="evidence" value="ECO:0007669"/>
    <property type="project" value="UniProtKB-UniRule"/>
</dbReference>
<evidence type="ECO:0000313" key="14">
    <source>
        <dbReference type="EMBL" id="BBA18601.1"/>
    </source>
</evidence>
<sequence length="626" mass="71274">MSVIMQTFPENFDFIKINLASPEKIEIWAKRLLPVGLVVGEITKTDTINYRTFKPETGGLFCEQVFGPIKTGACSCGAYKYSRKYGTVCSVCGVEITDSRVRRHRMGYINLLAGVSHVWYLKGRPSYLSLVLDEKLKDIEKVIYFNNKGYEIKSPAERERITAESLENFANNNSIYFNNVFETYFNNRYKLHGAEIIKTKLEQLSLKSEIVKSRTNLNNPRKRKRAIRRIRVLESFLLTKSKPFWMILSNLSVLPPGLRPMIQLEGGRFATSDLNELYRKIIMRNNRLGRLFNIDAPNVVIRNEKRLLQEAVDSLIDNGRRGQKIVDINNRPFKSLADSIAGKQGRFRQNLLGKRVDYSGRSVITVGPELKLHQCGLPYEIAVELFKPFLIHELIEQDIVSSIRSAQKIIAHDEKLIKKLLKNILRNQPVILNRAPTLHRLSVQTFQPILVTGSAILLHPLVCPPFNADFDGDQMAVHIPLSSKAKAEAISLLFAPCNFLSPATGSPVLLPSQDMLLGCYYLTTNNLKGLKGANHYFSNFDDALLAYENKLVDLHALIWIRYGGYLEDTSEPLKTIQKNDKTKLIIYKDKQIRQSENGEIITTYIRTTPGRLIFNKVINQALNLNI</sequence>
<comment type="catalytic activity">
    <reaction evidence="6 7 8">
        <text>RNA(n) + a ribonucleoside 5'-triphosphate = RNA(n+1) + diphosphate</text>
        <dbReference type="Rhea" id="RHEA:21248"/>
        <dbReference type="Rhea" id="RHEA-COMP:14527"/>
        <dbReference type="Rhea" id="RHEA-COMP:17342"/>
        <dbReference type="ChEBI" id="CHEBI:33019"/>
        <dbReference type="ChEBI" id="CHEBI:61557"/>
        <dbReference type="ChEBI" id="CHEBI:140395"/>
        <dbReference type="EC" id="2.7.7.6"/>
    </reaction>
</comment>
<dbReference type="InterPro" id="IPR034678">
    <property type="entry name" value="RNApol_RpoC1"/>
</dbReference>
<keyword evidence="3 7" id="KW-0808">Transferase</keyword>
<gene>
    <name evidence="7 10" type="primary">rpoC1</name>
    <name evidence="10" type="ordered locus">Heak293_Cp070</name>
</gene>
<dbReference type="InterPro" id="IPR042102">
    <property type="entry name" value="RNA_pol_Rpb1_3_sf"/>
</dbReference>
<dbReference type="InterPro" id="IPR045867">
    <property type="entry name" value="DNA-dir_RpoC_beta_prime"/>
</dbReference>
<dbReference type="Gene3D" id="1.10.274.100">
    <property type="entry name" value="RNA polymerase Rpb1, domain 3"/>
    <property type="match status" value="1"/>
</dbReference>
<name>B2XT79_HETAK</name>
<evidence type="ECO:0000256" key="4">
    <source>
        <dbReference type="ARBA" id="ARBA00022695"/>
    </source>
</evidence>
<dbReference type="EMBL" id="LC269921">
    <property type="protein sequence ID" value="BBA18601.1"/>
    <property type="molecule type" value="Genomic_DNA"/>
</dbReference>
<feature type="binding site" evidence="7">
    <location>
        <position position="76"/>
    </location>
    <ligand>
        <name>Zn(2+)</name>
        <dbReference type="ChEBI" id="CHEBI:29105"/>
    </ligand>
</feature>
<evidence type="ECO:0000313" key="11">
    <source>
        <dbReference type="EMBL" id="BBA18185.1"/>
    </source>
</evidence>
<dbReference type="EMBL" id="LC269923">
    <property type="protein sequence ID" value="BBA18878.1"/>
    <property type="molecule type" value="Genomic_DNA"/>
</dbReference>
<comment type="function">
    <text evidence="1 7 8">DNA-dependent RNA polymerase catalyzes the transcription of DNA into RNA using the four ribonucleoside triphosphates as substrates.</text>
</comment>
<dbReference type="Gene3D" id="4.10.860.120">
    <property type="entry name" value="RNA polymerase II, clamp domain"/>
    <property type="match status" value="1"/>
</dbReference>
<protein>
    <recommendedName>
        <fullName evidence="7">DNA-directed RNA polymerase subunit beta'</fullName>
        <ecNumber evidence="7">2.7.7.6</ecNumber>
    </recommendedName>
    <alternativeName>
        <fullName evidence="7">PEP</fullName>
    </alternativeName>
    <alternativeName>
        <fullName evidence="7">Plastid-encoded RNA polymerase subunit beta'</fullName>
        <shortName evidence="7">RNA polymerase subunit beta'</shortName>
    </alternativeName>
</protein>
<dbReference type="EMBL" id="LC269918">
    <property type="protein sequence ID" value="BBA18185.1"/>
    <property type="molecule type" value="Genomic_DNA"/>
</dbReference>
<evidence type="ECO:0000313" key="16">
    <source>
        <dbReference type="EMBL" id="BBA18878.1"/>
    </source>
</evidence>
<dbReference type="InterPro" id="IPR006592">
    <property type="entry name" value="RNA_pol_N"/>
</dbReference>
<feature type="binding site" evidence="7">
    <location>
        <position position="473"/>
    </location>
    <ligand>
        <name>Mg(2+)</name>
        <dbReference type="ChEBI" id="CHEBI:18420"/>
    </ligand>
</feature>
<geneLocation type="chloroplast" evidence="10"/>
<dbReference type="EC" id="2.7.7.6" evidence="7"/>
<dbReference type="Pfam" id="PF04983">
    <property type="entry name" value="RNA_pol_Rpb1_3"/>
    <property type="match status" value="1"/>
</dbReference>
<feature type="domain" description="RNA polymerase N-terminal" evidence="9">
    <location>
        <begin position="244"/>
        <end position="523"/>
    </location>
</feature>
<keyword evidence="5 7" id="KW-0804">Transcription</keyword>
<keyword evidence="10" id="KW-0934">Plastid</keyword>
<dbReference type="GO" id="GO:0003677">
    <property type="term" value="F:DNA binding"/>
    <property type="evidence" value="ECO:0007669"/>
    <property type="project" value="UniProtKB-UniRule"/>
</dbReference>
<keyword evidence="4 7" id="KW-0548">Nucleotidyltransferase</keyword>
<feature type="binding site" evidence="7">
    <location>
        <position position="92"/>
    </location>
    <ligand>
        <name>Zn(2+)</name>
        <dbReference type="ChEBI" id="CHEBI:29105"/>
    </ligand>
</feature>
<dbReference type="PANTHER" id="PTHR19376:SF54">
    <property type="entry name" value="DNA-DIRECTED RNA POLYMERASE SUBUNIT BETA"/>
    <property type="match status" value="1"/>
</dbReference>
<dbReference type="Gene3D" id="1.10.40.90">
    <property type="match status" value="1"/>
</dbReference>
<reference evidence="10" key="1">
    <citation type="journal article" date="2008" name="BMC Genomics">
        <title>Chloroplast genome sequencing analysis of Heterosigma akashiwo CCMP452 (West Atlantic) and NIES293 (West Pacific) strains.</title>
        <authorList>
            <person name="Cattolico R.A."/>
            <person name="Jacobs M.A."/>
            <person name="Zhou Y."/>
            <person name="Chang J."/>
            <person name="Duplessis M."/>
            <person name="Lybrand T."/>
            <person name="McKay J."/>
            <person name="Ong H.C."/>
            <person name="Sims E."/>
            <person name="Rocap G."/>
        </authorList>
    </citation>
    <scope>NUCLEOTIDE SEQUENCE [LARGE SCALE GENOMIC DNA]</scope>
    <source>
        <strain evidence="10">NIES 293</strain>
    </source>
</reference>
<keyword evidence="7" id="KW-0862">Zinc</keyword>
<keyword evidence="10" id="KW-0150">Chloroplast</keyword>
<dbReference type="GO" id="GO:0009507">
    <property type="term" value="C:chloroplast"/>
    <property type="evidence" value="ECO:0007669"/>
    <property type="project" value="UniProtKB-SubCell"/>
</dbReference>
<accession>B2XT79</accession>
<evidence type="ECO:0000313" key="10">
    <source>
        <dbReference type="EMBL" id="ABV65977.1"/>
    </source>
</evidence>
<dbReference type="SUPFAM" id="SSF64484">
    <property type="entry name" value="beta and beta-prime subunits of DNA dependent RNA-polymerase"/>
    <property type="match status" value="1"/>
</dbReference>
<dbReference type="AlphaFoldDB" id="B2XT79"/>
<keyword evidence="2 7" id="KW-0240">DNA-directed RNA polymerase</keyword>
<dbReference type="EMBL" id="LC269924">
    <property type="protein sequence ID" value="BBA19017.1"/>
    <property type="molecule type" value="Genomic_DNA"/>
</dbReference>
<evidence type="ECO:0000256" key="1">
    <source>
        <dbReference type="ARBA" id="ARBA00004026"/>
    </source>
</evidence>
<evidence type="ECO:0000256" key="7">
    <source>
        <dbReference type="HAMAP-Rule" id="MF_01323"/>
    </source>
</evidence>
<comment type="cofactor">
    <cofactor evidence="7">
        <name>Zn(2+)</name>
        <dbReference type="ChEBI" id="CHEBI:29105"/>
    </cofactor>
    <text evidence="7">Binds 1 Zn(2+) ion per subunit.</text>
</comment>
<dbReference type="EMBL" id="LC269919">
    <property type="protein sequence ID" value="BBA18324.1"/>
    <property type="molecule type" value="Genomic_DNA"/>
</dbReference>
<feature type="binding site" evidence="7">
    <location>
        <position position="74"/>
    </location>
    <ligand>
        <name>Zn(2+)</name>
        <dbReference type="ChEBI" id="CHEBI:29105"/>
    </ligand>
</feature>
<feature type="binding site" evidence="7">
    <location>
        <position position="469"/>
    </location>
    <ligand>
        <name>Mg(2+)</name>
        <dbReference type="ChEBI" id="CHEBI:18420"/>
    </ligand>
</feature>
<dbReference type="Pfam" id="PF00623">
    <property type="entry name" value="RNA_pol_Rpb1_2"/>
    <property type="match status" value="1"/>
</dbReference>
<evidence type="ECO:0000256" key="6">
    <source>
        <dbReference type="ARBA" id="ARBA00048552"/>
    </source>
</evidence>
<dbReference type="GeneID" id="6335697"/>